<dbReference type="SUPFAM" id="SSF55326">
    <property type="entry name" value="PurM N-terminal domain-like"/>
    <property type="match status" value="1"/>
</dbReference>
<evidence type="ECO:0000313" key="5">
    <source>
        <dbReference type="Proteomes" id="UP000178606"/>
    </source>
</evidence>
<sequence length="362" mass="37890">MNQTSTLDIPAGLACPAPLSDSPTVLLAHGGGGSLMHRLIEEVFLPAFRNPFLEARGDGAVLPLDLLPFQRLAFTTDTYVVRPLFFPGGDIGSLAVHGTVNDLAMCGARPLYLSAGFLIEEGLPMETLRRVVGSVQRAAQEAGVQVVTGDTKVVDRGKGDGVYINTAGIGILEYGQRIGPHVVAPGDVLLLNGDVGRHGTAIVVVREGLAFESAVESDSASLAGLVMKLLEDGIEVHCMRDLTRGGLASALNEVAGAAGVGIEVDEGRIPVREDVQAVCEVLGLDPLHVACEGRFVAFVAHAYAERALTLMRSHPLGADACIIGCVGARHAAPLPGMVTMRSRIGSTRVLDVLSGEQLPRIC</sequence>
<dbReference type="InterPro" id="IPR036921">
    <property type="entry name" value="PurM-like_N_sf"/>
</dbReference>
<dbReference type="PANTHER" id="PTHR30303:SF0">
    <property type="entry name" value="CARBAMOYL DEHYDRATASE HYPE"/>
    <property type="match status" value="1"/>
</dbReference>
<evidence type="ECO:0000313" key="4">
    <source>
        <dbReference type="EMBL" id="OGG44670.1"/>
    </source>
</evidence>
<gene>
    <name evidence="4" type="ORF">A3F84_11530</name>
</gene>
<dbReference type="SUPFAM" id="SSF56042">
    <property type="entry name" value="PurM C-terminal domain-like"/>
    <property type="match status" value="1"/>
</dbReference>
<protein>
    <submittedName>
        <fullName evidence="4">Hydrogenase expression/formation protein HypE</fullName>
    </submittedName>
</protein>
<dbReference type="Pfam" id="PF00586">
    <property type="entry name" value="AIRS"/>
    <property type="match status" value="1"/>
</dbReference>
<organism evidence="4 5">
    <name type="scientific">Handelsmanbacteria sp. (strain RIFCSPLOWO2_12_FULL_64_10)</name>
    <dbReference type="NCBI Taxonomy" id="1817868"/>
    <lineage>
        <taxon>Bacteria</taxon>
        <taxon>Candidatus Handelsmaniibacteriota</taxon>
    </lineage>
</organism>
<dbReference type="InterPro" id="IPR036676">
    <property type="entry name" value="PurM-like_C_sf"/>
</dbReference>
<evidence type="ECO:0000259" key="3">
    <source>
        <dbReference type="Pfam" id="PF02769"/>
    </source>
</evidence>
<comment type="similarity">
    <text evidence="1">Belongs to the HypE family.</text>
</comment>
<feature type="domain" description="PurM-like C-terminal" evidence="3">
    <location>
        <begin position="185"/>
        <end position="330"/>
    </location>
</feature>
<proteinExistence type="inferred from homology"/>
<reference evidence="4 5" key="1">
    <citation type="journal article" date="2016" name="Nat. Commun.">
        <title>Thousands of microbial genomes shed light on interconnected biogeochemical processes in an aquifer system.</title>
        <authorList>
            <person name="Anantharaman K."/>
            <person name="Brown C.T."/>
            <person name="Hug L.A."/>
            <person name="Sharon I."/>
            <person name="Castelle C.J."/>
            <person name="Probst A.J."/>
            <person name="Thomas B.C."/>
            <person name="Singh A."/>
            <person name="Wilkins M.J."/>
            <person name="Karaoz U."/>
            <person name="Brodie E.L."/>
            <person name="Williams K.H."/>
            <person name="Hubbard S.S."/>
            <person name="Banfield J.F."/>
        </authorList>
    </citation>
    <scope>NUCLEOTIDE SEQUENCE [LARGE SCALE GENOMIC DNA]</scope>
    <source>
        <strain evidence="5">RIFCSPLOWO2_12_FULL_64_10</strain>
    </source>
</reference>
<dbReference type="GO" id="GO:0051604">
    <property type="term" value="P:protein maturation"/>
    <property type="evidence" value="ECO:0007669"/>
    <property type="project" value="TreeGrafter"/>
</dbReference>
<dbReference type="NCBIfam" id="TIGR02124">
    <property type="entry name" value="hypE"/>
    <property type="match status" value="1"/>
</dbReference>
<dbReference type="Gene3D" id="3.30.1330.10">
    <property type="entry name" value="PurM-like, N-terminal domain"/>
    <property type="match status" value="1"/>
</dbReference>
<dbReference type="CDD" id="cd02197">
    <property type="entry name" value="HypE"/>
    <property type="match status" value="1"/>
</dbReference>
<feature type="domain" description="PurM-like N-terminal" evidence="2">
    <location>
        <begin position="58"/>
        <end position="171"/>
    </location>
</feature>
<dbReference type="Pfam" id="PF02769">
    <property type="entry name" value="AIRS_C"/>
    <property type="match status" value="1"/>
</dbReference>
<evidence type="ECO:0000256" key="1">
    <source>
        <dbReference type="ARBA" id="ARBA00006243"/>
    </source>
</evidence>
<dbReference type="Gene3D" id="3.90.650.10">
    <property type="entry name" value="PurM-like C-terminal domain"/>
    <property type="match status" value="1"/>
</dbReference>
<name>A0A1F6C6B5_HANXR</name>
<dbReference type="InterPro" id="IPR016188">
    <property type="entry name" value="PurM-like_N"/>
</dbReference>
<dbReference type="EMBL" id="MFKF01000398">
    <property type="protein sequence ID" value="OGG44670.1"/>
    <property type="molecule type" value="Genomic_DNA"/>
</dbReference>
<dbReference type="PIRSF" id="PIRSF005644">
    <property type="entry name" value="Hdrgns_mtr_HypE"/>
    <property type="match status" value="1"/>
</dbReference>
<dbReference type="AlphaFoldDB" id="A0A1F6C6B5"/>
<dbReference type="InterPro" id="IPR010918">
    <property type="entry name" value="PurM-like_C_dom"/>
</dbReference>
<dbReference type="Proteomes" id="UP000178606">
    <property type="component" value="Unassembled WGS sequence"/>
</dbReference>
<comment type="caution">
    <text evidence="4">The sequence shown here is derived from an EMBL/GenBank/DDBJ whole genome shotgun (WGS) entry which is preliminary data.</text>
</comment>
<dbReference type="InterPro" id="IPR011854">
    <property type="entry name" value="HypE"/>
</dbReference>
<dbReference type="PANTHER" id="PTHR30303">
    <property type="entry name" value="HYDROGENASE ISOENZYMES FORMATION PROTEIN HYPE"/>
    <property type="match status" value="1"/>
</dbReference>
<accession>A0A1F6C6B5</accession>
<evidence type="ECO:0000259" key="2">
    <source>
        <dbReference type="Pfam" id="PF00586"/>
    </source>
</evidence>